<feature type="region of interest" description="Disordered" evidence="1">
    <location>
        <begin position="1"/>
        <end position="128"/>
    </location>
</feature>
<feature type="compositionally biased region" description="Gly residues" evidence="1">
    <location>
        <begin position="68"/>
        <end position="82"/>
    </location>
</feature>
<feature type="compositionally biased region" description="Basic residues" evidence="1">
    <location>
        <begin position="86"/>
        <end position="101"/>
    </location>
</feature>
<dbReference type="AlphaFoldDB" id="A0A645IDV1"/>
<reference evidence="2" key="1">
    <citation type="submission" date="2019-08" db="EMBL/GenBank/DDBJ databases">
        <authorList>
            <person name="Kucharzyk K."/>
            <person name="Murdoch R.W."/>
            <person name="Higgins S."/>
            <person name="Loffler F."/>
        </authorList>
    </citation>
    <scope>NUCLEOTIDE SEQUENCE</scope>
</reference>
<dbReference type="EMBL" id="VSSQ01105614">
    <property type="protein sequence ID" value="MPN45593.1"/>
    <property type="molecule type" value="Genomic_DNA"/>
</dbReference>
<feature type="compositionally biased region" description="Basic and acidic residues" evidence="1">
    <location>
        <begin position="1"/>
        <end position="27"/>
    </location>
</feature>
<organism evidence="2">
    <name type="scientific">bioreactor metagenome</name>
    <dbReference type="NCBI Taxonomy" id="1076179"/>
    <lineage>
        <taxon>unclassified sequences</taxon>
        <taxon>metagenomes</taxon>
        <taxon>ecological metagenomes</taxon>
    </lineage>
</organism>
<accession>A0A645IDV1</accession>
<protein>
    <submittedName>
        <fullName evidence="2">Uncharacterized protein</fullName>
    </submittedName>
</protein>
<proteinExistence type="predicted"/>
<feature type="compositionally biased region" description="Basic residues" evidence="1">
    <location>
        <begin position="45"/>
        <end position="54"/>
    </location>
</feature>
<gene>
    <name evidence="2" type="ORF">SDC9_193160</name>
</gene>
<feature type="compositionally biased region" description="Basic and acidic residues" evidence="1">
    <location>
        <begin position="105"/>
        <end position="120"/>
    </location>
</feature>
<sequence length="128" mass="13944">MLDKADAGRKNRTYDDARDDEVARGDHPAAACDLTDQKQGSQGRQKGKKNHRRREAADDETQIDGQRGAKGGPGGHADGIGVGQRVFKKCLQHPSRHRKAAAYRSSRDHPGQPDIPDDRNQIAGNIAV</sequence>
<name>A0A645IDV1_9ZZZZ</name>
<comment type="caution">
    <text evidence="2">The sequence shown here is derived from an EMBL/GenBank/DDBJ whole genome shotgun (WGS) entry which is preliminary data.</text>
</comment>
<evidence type="ECO:0000256" key="1">
    <source>
        <dbReference type="SAM" id="MobiDB-lite"/>
    </source>
</evidence>
<evidence type="ECO:0000313" key="2">
    <source>
        <dbReference type="EMBL" id="MPN45593.1"/>
    </source>
</evidence>